<evidence type="ECO:0000256" key="2">
    <source>
        <dbReference type="ARBA" id="ARBA00007665"/>
    </source>
</evidence>
<gene>
    <name evidence="6" type="ORF">HMN09_01027800</name>
</gene>
<feature type="coiled-coil region" evidence="3">
    <location>
        <begin position="506"/>
        <end position="533"/>
    </location>
</feature>
<feature type="domain" description="Impact N-terminal" evidence="5">
    <location>
        <begin position="379"/>
        <end position="496"/>
    </location>
</feature>
<dbReference type="GO" id="GO:0140469">
    <property type="term" value="P:GCN2-mediated signaling"/>
    <property type="evidence" value="ECO:0007669"/>
    <property type="project" value="TreeGrafter"/>
</dbReference>
<dbReference type="InterPro" id="IPR001447">
    <property type="entry name" value="Arylamine_N-AcTrfase"/>
</dbReference>
<dbReference type="GO" id="GO:0006446">
    <property type="term" value="P:regulation of translational initiation"/>
    <property type="evidence" value="ECO:0007669"/>
    <property type="project" value="TreeGrafter"/>
</dbReference>
<evidence type="ECO:0000259" key="5">
    <source>
        <dbReference type="Pfam" id="PF01205"/>
    </source>
</evidence>
<comment type="similarity">
    <text evidence="2">Belongs to the IMPACT family.</text>
</comment>
<sequence length="602" mass="66802">MAAREATFADDALDANQVAAYLKRIELPPSLAESPPSLQQLSDIYLAHHYHVPKDTTSLHAPPEAWRGRSEPIILGSTLHAMPQRLHPAYHRIVNLHAGGYCWANNPVFAALLRGLGYRVSECAAKVFKGWANMDPNGPKVKNRWGTYTHIVLVVDWAGSEERYVLDVGFGGGGCPIPVPLRDGATVLGLNPYEAWTIKHEPFPHEPEDSAPIDVLPGWTMYRKTPLPGNTFDTVPDASTPGETVHQYHFLLASITIRDIGLFDFYSQAHPLAAFTEFFLVTRLLPGTGGARRSVMFSEAMVRDGRRLAKVHTTGGLDAKGSTEARDVEYVEMETRPMRAYLEEHFGFVFEMSSNLDSFIVSKRPPPEIIATSQEIRDRASVFVAAIFHATTQNQALAAVKHLKNVVHAAKPASHELYAWRCMVLKSGHTGLGGPEDFEVKEGSEDDGEKWGGEKILGAMKKQGILDAVVVVSRWYGGNLLGPIRFTHIETCTLEVCRDFKRQEDLKDALTTLRDLDAILAELRDELATLRDAHTTSSAVSNAALRKQPDYSGWIDWDLAKAHRLIRARESAIANTKQLIAKQQQQQQNRQQEQAEPSTTVP</sequence>
<comment type="similarity">
    <text evidence="1">Belongs to the arylamine N-acetyltransferase family.</text>
</comment>
<protein>
    <submittedName>
        <fullName evidence="6">UPF0029 domain-containing protein</fullName>
    </submittedName>
</protein>
<evidence type="ECO:0000313" key="7">
    <source>
        <dbReference type="Proteomes" id="UP000613580"/>
    </source>
</evidence>
<dbReference type="InterPro" id="IPR020568">
    <property type="entry name" value="Ribosomal_Su5_D2-typ_SF"/>
</dbReference>
<dbReference type="GO" id="GO:0016407">
    <property type="term" value="F:acetyltransferase activity"/>
    <property type="evidence" value="ECO:0007669"/>
    <property type="project" value="InterPro"/>
</dbReference>
<dbReference type="InterPro" id="IPR038765">
    <property type="entry name" value="Papain-like_cys_pep_sf"/>
</dbReference>
<dbReference type="Proteomes" id="UP000613580">
    <property type="component" value="Unassembled WGS sequence"/>
</dbReference>
<dbReference type="Gene3D" id="3.30.2140.20">
    <property type="match status" value="1"/>
</dbReference>
<feature type="region of interest" description="Disordered" evidence="4">
    <location>
        <begin position="579"/>
        <end position="602"/>
    </location>
</feature>
<reference evidence="6" key="1">
    <citation type="submission" date="2020-05" db="EMBL/GenBank/DDBJ databases">
        <title>Mycena genomes resolve the evolution of fungal bioluminescence.</title>
        <authorList>
            <person name="Tsai I.J."/>
        </authorList>
    </citation>
    <scope>NUCLEOTIDE SEQUENCE</scope>
    <source>
        <strain evidence="6">110903Hualien_Pintung</strain>
    </source>
</reference>
<evidence type="ECO:0000256" key="3">
    <source>
        <dbReference type="SAM" id="Coils"/>
    </source>
</evidence>
<name>A0A8H6SFZ7_MYCCL</name>
<dbReference type="PANTHER" id="PTHR16301">
    <property type="entry name" value="IMPACT-RELATED"/>
    <property type="match status" value="1"/>
</dbReference>
<proteinExistence type="inferred from homology"/>
<dbReference type="InterPro" id="IPR023582">
    <property type="entry name" value="Impact"/>
</dbReference>
<dbReference type="EMBL" id="JACAZE010000015">
    <property type="protein sequence ID" value="KAF7298065.1"/>
    <property type="molecule type" value="Genomic_DNA"/>
</dbReference>
<evidence type="ECO:0000256" key="1">
    <source>
        <dbReference type="ARBA" id="ARBA00006547"/>
    </source>
</evidence>
<dbReference type="Gene3D" id="3.30.230.30">
    <property type="entry name" value="Impact, N-terminal domain"/>
    <property type="match status" value="1"/>
</dbReference>
<dbReference type="InterPro" id="IPR001498">
    <property type="entry name" value="Impact_N"/>
</dbReference>
<evidence type="ECO:0000313" key="6">
    <source>
        <dbReference type="EMBL" id="KAF7298065.1"/>
    </source>
</evidence>
<dbReference type="InterPro" id="IPR020569">
    <property type="entry name" value="UPF0029_Impact_CS"/>
</dbReference>
<comment type="caution">
    <text evidence="6">The sequence shown here is derived from an EMBL/GenBank/DDBJ whole genome shotgun (WGS) entry which is preliminary data.</text>
</comment>
<organism evidence="6 7">
    <name type="scientific">Mycena chlorophos</name>
    <name type="common">Agaric fungus</name>
    <name type="synonym">Agaricus chlorophos</name>
    <dbReference type="NCBI Taxonomy" id="658473"/>
    <lineage>
        <taxon>Eukaryota</taxon>
        <taxon>Fungi</taxon>
        <taxon>Dikarya</taxon>
        <taxon>Basidiomycota</taxon>
        <taxon>Agaricomycotina</taxon>
        <taxon>Agaricomycetes</taxon>
        <taxon>Agaricomycetidae</taxon>
        <taxon>Agaricales</taxon>
        <taxon>Marasmiineae</taxon>
        <taxon>Mycenaceae</taxon>
        <taxon>Mycena</taxon>
    </lineage>
</organism>
<dbReference type="PANTHER" id="PTHR16301:SF25">
    <property type="entry name" value="PROTEIN IMPACT"/>
    <property type="match status" value="1"/>
</dbReference>
<keyword evidence="7" id="KW-1185">Reference proteome</keyword>
<feature type="compositionally biased region" description="Low complexity" evidence="4">
    <location>
        <begin position="583"/>
        <end position="594"/>
    </location>
</feature>
<dbReference type="AlphaFoldDB" id="A0A8H6SFZ7"/>
<dbReference type="GO" id="GO:0005737">
    <property type="term" value="C:cytoplasm"/>
    <property type="evidence" value="ECO:0007669"/>
    <property type="project" value="TreeGrafter"/>
</dbReference>
<keyword evidence="3" id="KW-0175">Coiled coil</keyword>
<dbReference type="OrthoDB" id="10260017at2759"/>
<evidence type="ECO:0000256" key="4">
    <source>
        <dbReference type="SAM" id="MobiDB-lite"/>
    </source>
</evidence>
<dbReference type="PROSITE" id="PS00910">
    <property type="entry name" value="UPF0029"/>
    <property type="match status" value="1"/>
</dbReference>
<accession>A0A8H6SFZ7</accession>
<dbReference type="InterPro" id="IPR053710">
    <property type="entry name" value="Arylamine_NAT_domain_sf"/>
</dbReference>
<dbReference type="SUPFAM" id="SSF54211">
    <property type="entry name" value="Ribosomal protein S5 domain 2-like"/>
    <property type="match status" value="1"/>
</dbReference>
<dbReference type="Pfam" id="PF01205">
    <property type="entry name" value="Impact_N"/>
    <property type="match status" value="1"/>
</dbReference>
<dbReference type="InterPro" id="IPR036956">
    <property type="entry name" value="Impact_N_sf"/>
</dbReference>
<dbReference type="SUPFAM" id="SSF54001">
    <property type="entry name" value="Cysteine proteinases"/>
    <property type="match status" value="1"/>
</dbReference>
<dbReference type="Pfam" id="PF00797">
    <property type="entry name" value="Acetyltransf_2"/>
    <property type="match status" value="1"/>
</dbReference>